<evidence type="ECO:0000313" key="1">
    <source>
        <dbReference type="EMBL" id="KKR12492.1"/>
    </source>
</evidence>
<dbReference type="Proteomes" id="UP000034665">
    <property type="component" value="Unassembled WGS sequence"/>
</dbReference>
<dbReference type="AlphaFoldDB" id="A0A0G0RFP9"/>
<protein>
    <submittedName>
        <fullName evidence="1">Uncharacterized protein</fullName>
    </submittedName>
</protein>
<name>A0A0G0RFP9_9BACT</name>
<dbReference type="STRING" id="1619013.UT41_C0001G0036"/>
<accession>A0A0G0RFP9</accession>
<proteinExistence type="predicted"/>
<dbReference type="EMBL" id="LBWR01000001">
    <property type="protein sequence ID" value="KKR12492.1"/>
    <property type="molecule type" value="Genomic_DNA"/>
</dbReference>
<reference evidence="1 2" key="1">
    <citation type="journal article" date="2015" name="Nature">
        <title>rRNA introns, odd ribosomes, and small enigmatic genomes across a large radiation of phyla.</title>
        <authorList>
            <person name="Brown C.T."/>
            <person name="Hug L.A."/>
            <person name="Thomas B.C."/>
            <person name="Sharon I."/>
            <person name="Castelle C.J."/>
            <person name="Singh A."/>
            <person name="Wilkins M.J."/>
            <person name="Williams K.H."/>
            <person name="Banfield J.F."/>
        </authorList>
    </citation>
    <scope>NUCLEOTIDE SEQUENCE [LARGE SCALE GENOMIC DNA]</scope>
</reference>
<evidence type="ECO:0000313" key="2">
    <source>
        <dbReference type="Proteomes" id="UP000034665"/>
    </source>
</evidence>
<gene>
    <name evidence="1" type="ORF">UT41_C0001G0036</name>
</gene>
<sequence length="135" mass="15616">MPYFYGDCRRKGIRVTLRSANLIHALLSTGIFTNKKFSVQEMEMLLHYLWEKSSQATSNSHNQEAWMRLQIILRNRGVSVEIFSADERLLSGAMVNAPAKNVYHLLWSAAVGQPRYIKREWQLLGRQLSLFGIFV</sequence>
<organism evidence="1 2">
    <name type="scientific">Candidatus Wolfebacteria bacterium GW2011_GWC2_39_22</name>
    <dbReference type="NCBI Taxonomy" id="1619013"/>
    <lineage>
        <taxon>Bacteria</taxon>
        <taxon>Candidatus Wolfeibacteriota</taxon>
    </lineage>
</organism>
<comment type="caution">
    <text evidence="1">The sequence shown here is derived from an EMBL/GenBank/DDBJ whole genome shotgun (WGS) entry which is preliminary data.</text>
</comment>